<evidence type="ECO:0000256" key="1">
    <source>
        <dbReference type="SAM" id="MobiDB-lite"/>
    </source>
</evidence>
<gene>
    <name evidence="2" type="ORF">H0185_18700</name>
</gene>
<comment type="caution">
    <text evidence="2">The sequence shown here is derived from an EMBL/GenBank/DDBJ whole genome shotgun (WGS) entry which is preliminary data.</text>
</comment>
<evidence type="ECO:0000313" key="3">
    <source>
        <dbReference type="Proteomes" id="UP000769780"/>
    </source>
</evidence>
<accession>A0ABS7K956</accession>
<name>A0ABS7K956_9BACI</name>
<feature type="region of interest" description="Disordered" evidence="1">
    <location>
        <begin position="1"/>
        <end position="32"/>
    </location>
</feature>
<reference evidence="2 3" key="1">
    <citation type="submission" date="2020-07" db="EMBL/GenBank/DDBJ databases">
        <title>Fungal Genomes of the International Space Station.</title>
        <authorList>
            <person name="Seuylemezian A."/>
            <person name="Singh N.K."/>
            <person name="Wood J."/>
            <person name="Venkateswaran K."/>
        </authorList>
    </citation>
    <scope>NUCLEOTIDE SEQUENCE [LARGE SCALE GENOMIC DNA]</scope>
    <source>
        <strain evidence="2 3">PL-B2</strain>
    </source>
</reference>
<keyword evidence="3" id="KW-1185">Reference proteome</keyword>
<organism evidence="2 3">
    <name type="scientific">Mesobacillus maritimus</name>
    <dbReference type="NCBI Taxonomy" id="1643336"/>
    <lineage>
        <taxon>Bacteria</taxon>
        <taxon>Bacillati</taxon>
        <taxon>Bacillota</taxon>
        <taxon>Bacilli</taxon>
        <taxon>Bacillales</taxon>
        <taxon>Bacillaceae</taxon>
        <taxon>Mesobacillus</taxon>
    </lineage>
</organism>
<evidence type="ECO:0000313" key="2">
    <source>
        <dbReference type="EMBL" id="MBY0098799.1"/>
    </source>
</evidence>
<proteinExistence type="predicted"/>
<dbReference type="Proteomes" id="UP000769780">
    <property type="component" value="Unassembled WGS sequence"/>
</dbReference>
<protein>
    <submittedName>
        <fullName evidence="2">Uncharacterized protein</fullName>
    </submittedName>
</protein>
<dbReference type="EMBL" id="JACWFH010000027">
    <property type="protein sequence ID" value="MBY0098799.1"/>
    <property type="molecule type" value="Genomic_DNA"/>
</dbReference>
<dbReference type="RefSeq" id="WP_221875016.1">
    <property type="nucleotide sequence ID" value="NZ_JACWFH010000027.1"/>
</dbReference>
<sequence length="58" mass="6455">MTNETGPISRKNTDESTDPTVASPRQHPGYYEEIGLETLTKRALDRTIHEGSASTKEH</sequence>